<organism evidence="2">
    <name type="scientific">Zea mays</name>
    <name type="common">Maize</name>
    <dbReference type="NCBI Taxonomy" id="4577"/>
    <lineage>
        <taxon>Eukaryota</taxon>
        <taxon>Viridiplantae</taxon>
        <taxon>Streptophyta</taxon>
        <taxon>Embryophyta</taxon>
        <taxon>Tracheophyta</taxon>
        <taxon>Spermatophyta</taxon>
        <taxon>Magnoliopsida</taxon>
        <taxon>Liliopsida</taxon>
        <taxon>Poales</taxon>
        <taxon>Poaceae</taxon>
        <taxon>PACMAD clade</taxon>
        <taxon>Panicoideae</taxon>
        <taxon>Andropogonodae</taxon>
        <taxon>Andropogoneae</taxon>
        <taxon>Tripsacinae</taxon>
        <taxon>Zea</taxon>
    </lineage>
</organism>
<dbReference type="IntAct" id="A0A1D6HM26">
    <property type="interactions" value="1"/>
</dbReference>
<feature type="region of interest" description="Disordered" evidence="1">
    <location>
        <begin position="74"/>
        <end position="129"/>
    </location>
</feature>
<dbReference type="AlphaFoldDB" id="A0A1D6HM26"/>
<accession>A0A1D6HM26</accession>
<sequence length="170" mass="18663">MHHVHERLRRSNAPTLERLQRHSNATSASAAPPNNSNATPALAAVELYCSQLRHPAPAALGTFDSGFCRTRSATSWTRTSTPTAGSPCRASTPCSSRRTTPRPRRPSTRTGSLLPSSPTRRRSSSGEVSTYLPSDLDLLLCVLRRPEQEVSHHRIVLFSIIAPKFTVRNI</sequence>
<dbReference type="EMBL" id="CM000781">
    <property type="protein sequence ID" value="AQK75422.1"/>
    <property type="molecule type" value="Genomic_DNA"/>
</dbReference>
<evidence type="ECO:0000313" key="2">
    <source>
        <dbReference type="EMBL" id="AQK75422.1"/>
    </source>
</evidence>
<dbReference type="PaxDb" id="4577-GRMZM5G886006_P01"/>
<name>A0A1D6HM26_MAIZE</name>
<dbReference type="InParanoid" id="A0A1D6HM26"/>
<proteinExistence type="predicted"/>
<feature type="compositionally biased region" description="Low complexity" evidence="1">
    <location>
        <begin position="108"/>
        <end position="118"/>
    </location>
</feature>
<gene>
    <name evidence="2" type="ORF">ZEAMMB73_Zm00001d018276</name>
</gene>
<feature type="compositionally biased region" description="Low complexity" evidence="1">
    <location>
        <begin position="74"/>
        <end position="98"/>
    </location>
</feature>
<evidence type="ECO:0000256" key="1">
    <source>
        <dbReference type="SAM" id="MobiDB-lite"/>
    </source>
</evidence>
<protein>
    <submittedName>
        <fullName evidence="2">Uncharacterized protein</fullName>
    </submittedName>
</protein>
<reference evidence="2" key="1">
    <citation type="submission" date="2015-12" db="EMBL/GenBank/DDBJ databases">
        <title>Update maize B73 reference genome by single molecule sequencing technologies.</title>
        <authorList>
            <consortium name="Maize Genome Sequencing Project"/>
            <person name="Ware D."/>
        </authorList>
    </citation>
    <scope>NUCLEOTIDE SEQUENCE</scope>
    <source>
        <tissue evidence="2">Seedling</tissue>
    </source>
</reference>